<evidence type="ECO:0000313" key="2">
    <source>
        <dbReference type="Proteomes" id="UP000823933"/>
    </source>
</evidence>
<reference evidence="1" key="1">
    <citation type="journal article" date="2021" name="PeerJ">
        <title>Extensive microbial diversity within the chicken gut microbiome revealed by metagenomics and culture.</title>
        <authorList>
            <person name="Gilroy R."/>
            <person name="Ravi A."/>
            <person name="Getino M."/>
            <person name="Pursley I."/>
            <person name="Horton D.L."/>
            <person name="Alikhan N.F."/>
            <person name="Baker D."/>
            <person name="Gharbi K."/>
            <person name="Hall N."/>
            <person name="Watson M."/>
            <person name="Adriaenssens E.M."/>
            <person name="Foster-Nyarko E."/>
            <person name="Jarju S."/>
            <person name="Secka A."/>
            <person name="Antonio M."/>
            <person name="Oren A."/>
            <person name="Chaudhuri R.R."/>
            <person name="La Ragione R."/>
            <person name="Hildebrand F."/>
            <person name="Pallen M.J."/>
        </authorList>
    </citation>
    <scope>NUCLEOTIDE SEQUENCE</scope>
    <source>
        <strain evidence="1">ChiHcolR34-3080</strain>
    </source>
</reference>
<dbReference type="SUPFAM" id="SSF69279">
    <property type="entry name" value="Phage tail proteins"/>
    <property type="match status" value="1"/>
</dbReference>
<accession>A0A9D1QA17</accession>
<proteinExistence type="predicted"/>
<dbReference type="Gene3D" id="3.55.50.10">
    <property type="entry name" value="Baseplate protein-like domains"/>
    <property type="match status" value="1"/>
</dbReference>
<dbReference type="Gene3D" id="2.30.110.50">
    <property type="match status" value="1"/>
</dbReference>
<comment type="caution">
    <text evidence="1">The sequence shown here is derived from an EMBL/GenBank/DDBJ whole genome shotgun (WGS) entry which is preliminary data.</text>
</comment>
<evidence type="ECO:0008006" key="3">
    <source>
        <dbReference type="Google" id="ProtNLM"/>
    </source>
</evidence>
<gene>
    <name evidence="1" type="ORF">H9890_03155</name>
</gene>
<sequence length="332" mass="36296">MRTRKAKAELTWNGAAITTDMEGYKGTVTYTDPAEGESDSIDVEINDRDGHWADDWLPQPGDTMTAKIKVQDWDGEGDDRELDCGAFVLDDFSFSGWPRTGTISAVSVPADRSFRASLRNKVWEKATLQAIGSEIASRAGISLSWEVSGSPPTIQTVEQIEQTDCEFFTSLCQDYGLFVKVYSNKLVVFDPEDYKAKGAVATIRPSDIQSWSWRQTLDGTYTGGEYTYTDPTTEEEIKVTAGDMTRPLKLNGKADDQADAQRKLNAAIANANHGAITMTVTITGRPDLVSTQCIEIADMGGPISGKYFLDKVTSRVGSGYTVDLEMSKVVSG</sequence>
<dbReference type="AlphaFoldDB" id="A0A9D1QA17"/>
<evidence type="ECO:0000313" key="1">
    <source>
        <dbReference type="EMBL" id="HIW08385.1"/>
    </source>
</evidence>
<name>A0A9D1QA17_9FIRM</name>
<protein>
    <recommendedName>
        <fullName evidence="3">Phage late control D family protein</fullName>
    </recommendedName>
</protein>
<dbReference type="EMBL" id="DXHQ01000037">
    <property type="protein sequence ID" value="HIW08385.1"/>
    <property type="molecule type" value="Genomic_DNA"/>
</dbReference>
<dbReference type="Pfam" id="PF05954">
    <property type="entry name" value="Phage_GPD"/>
    <property type="match status" value="1"/>
</dbReference>
<organism evidence="1 2">
    <name type="scientific">Candidatus Faecalibacterium intestinigallinarum</name>
    <dbReference type="NCBI Taxonomy" id="2838581"/>
    <lineage>
        <taxon>Bacteria</taxon>
        <taxon>Bacillati</taxon>
        <taxon>Bacillota</taxon>
        <taxon>Clostridia</taxon>
        <taxon>Eubacteriales</taxon>
        <taxon>Oscillospiraceae</taxon>
        <taxon>Faecalibacterium</taxon>
    </lineage>
</organism>
<dbReference type="Proteomes" id="UP000823933">
    <property type="component" value="Unassembled WGS sequence"/>
</dbReference>
<dbReference type="Gene3D" id="4.10.220.110">
    <property type="match status" value="1"/>
</dbReference>
<reference evidence="1" key="2">
    <citation type="submission" date="2021-04" db="EMBL/GenBank/DDBJ databases">
        <authorList>
            <person name="Gilroy R."/>
        </authorList>
    </citation>
    <scope>NUCLEOTIDE SEQUENCE</scope>
    <source>
        <strain evidence="1">ChiHcolR34-3080</strain>
    </source>
</reference>